<keyword evidence="3" id="KW-1185">Reference proteome</keyword>
<dbReference type="OrthoDB" id="7190053at2"/>
<name>A0A0Q0WV93_9FLAO</name>
<dbReference type="InterPro" id="IPR000305">
    <property type="entry name" value="GIY-YIG_endonuc"/>
</dbReference>
<reference evidence="2 3" key="1">
    <citation type="submission" date="2015-04" db="EMBL/GenBank/DDBJ databases">
        <title>Complete genome of flavobacterium.</title>
        <authorList>
            <person name="Kwon Y.M."/>
            <person name="Kim S.-J."/>
        </authorList>
    </citation>
    <scope>NUCLEOTIDE SEQUENCE [LARGE SCALE GENOMIC DNA]</scope>
    <source>
        <strain evidence="2 3">DK169</strain>
    </source>
</reference>
<dbReference type="InterPro" id="IPR035901">
    <property type="entry name" value="GIY-YIG_endonuc_sf"/>
</dbReference>
<evidence type="ECO:0000259" key="1">
    <source>
        <dbReference type="PROSITE" id="PS50164"/>
    </source>
</evidence>
<feature type="domain" description="GIY-YIG" evidence="1">
    <location>
        <begin position="4"/>
        <end position="113"/>
    </location>
</feature>
<accession>A0A0Q0WV93</accession>
<dbReference type="EMBL" id="LCTZ01000002">
    <property type="protein sequence ID" value="KQC29393.1"/>
    <property type="molecule type" value="Genomic_DNA"/>
</dbReference>
<dbReference type="PATRIC" id="fig|1547436.3.peg.1122"/>
<keyword evidence="2" id="KW-0413">Isomerase</keyword>
<dbReference type="Gene3D" id="3.40.1440.10">
    <property type="entry name" value="GIY-YIG endonuclease"/>
    <property type="match status" value="1"/>
</dbReference>
<dbReference type="GO" id="GO:0016853">
    <property type="term" value="F:isomerase activity"/>
    <property type="evidence" value="ECO:0007669"/>
    <property type="project" value="UniProtKB-KW"/>
</dbReference>
<dbReference type="STRING" id="346185.AAY42_05385"/>
<evidence type="ECO:0000313" key="2">
    <source>
        <dbReference type="EMBL" id="KQC29393.1"/>
    </source>
</evidence>
<evidence type="ECO:0000313" key="3">
    <source>
        <dbReference type="Proteomes" id="UP000050827"/>
    </source>
</evidence>
<gene>
    <name evidence="2" type="ORF">AAY42_05385</name>
</gene>
<dbReference type="Pfam" id="PF01541">
    <property type="entry name" value="GIY-YIG"/>
    <property type="match status" value="1"/>
</dbReference>
<sequence>MPQRQYRVYVIELSKKVFTESTKFRAANPQFNGVLQCLYVGMTSKTPRERFEQHKSGHINKKGHKLSSNIVQKYGMYLRPSLYNHIDSMSTRSEALKMEEKLALELRRQRYAVWFN</sequence>
<dbReference type="PROSITE" id="PS50164">
    <property type="entry name" value="GIY_YIG"/>
    <property type="match status" value="1"/>
</dbReference>
<protein>
    <submittedName>
        <fullName evidence="2">Ribose 5-phosphate isomerase</fullName>
    </submittedName>
</protein>
<proteinExistence type="predicted"/>
<organism evidence="2 3">
    <name type="scientific">Flagellimonas eckloniae</name>
    <dbReference type="NCBI Taxonomy" id="346185"/>
    <lineage>
        <taxon>Bacteria</taxon>
        <taxon>Pseudomonadati</taxon>
        <taxon>Bacteroidota</taxon>
        <taxon>Flavobacteriia</taxon>
        <taxon>Flavobacteriales</taxon>
        <taxon>Flavobacteriaceae</taxon>
        <taxon>Flagellimonas</taxon>
    </lineage>
</organism>
<dbReference type="AlphaFoldDB" id="A0A0Q0WV93"/>
<dbReference type="Proteomes" id="UP000050827">
    <property type="component" value="Unassembled WGS sequence"/>
</dbReference>
<comment type="caution">
    <text evidence="2">The sequence shown here is derived from an EMBL/GenBank/DDBJ whole genome shotgun (WGS) entry which is preliminary data.</text>
</comment>
<dbReference type="RefSeq" id="WP_055393117.1">
    <property type="nucleotide sequence ID" value="NZ_LCTZ01000002.1"/>
</dbReference>